<sequence>MFPEGSLVPPGSFITCSSDDTIRVWNVDSHVKSLPDSAYQRNIYSKELLKVLYVDPELSCLKDIELQGGDRSDSTAAYDGKNGVRSLRISPDGNHLASGDRAGNIRVHDTRSLEELCLIEAHDAEVLCLEYSRPECGVRLLASASRDRLVHVFDVSQGYNFLQTLDDHSSSITAVRFLNNHQNLQMVSCGADKSIIFRQLQTGTDGQIQFTRMYNAAGKTTLYDMEVDVSHKHVITACQDRNIRVYNVSSGKHSKTFKGSIGEDGSLIKVTLDASGIFVATSCTDKTLCIYDYYSGECMATMSGHSELVTGLRFSPDCTRLVSASGDGCVLVWTVPHDMVVTMQARLSQQQARAKKPTTKILNGLHIDNDDFVPGNLDTFDSNANQADYRYSFGQLPVWAKKELDVSEAGSGLGRTPAGPRGRWAQRVGQSGLTIKSVLDDPVILPKDKRLDSDGSKEDSSVDSGAEMGKSILKRESLFFSKVTRESNIDFMACPDSLREILEQETKSMINSKVTMTRGNEITEINQRPHTDDSSLGSFKYEDIESTEHDGDVEDCSEGESSDTRRPLYIPPHDEPIREFPVTNMDAVELRKSMKKSKRPDLLMVTSEISSASRSVSGSQSDDDDQTPTSDHLHHSVSSDTLDVIGHREMYLKNTFESLSGAEESLTPVRKGKRSLSSQHHVSLNIGVRNSNVIQAAKVAKNDSEALSKREELQRRIQETRRQLQSVGYRSNLKMSQSIQDLSLQGVYNSSGGGGGDHPKPTPRHRAVQQGKKIDSSTFTRRPKHTNSTNNRSDRPISLNLSQLSVNPHRSGSKSMETSLTGSPIYDKLSPTNFTDTEINMQFAAHEANRYKRYSCSFYVNINEKCTDNGRESKSCDDLNEIFKSDIFLPQTDRNSDKSDISEYSSDSLEECSGFGSKPRRCISEYQILERSASAFGFKDSSREKTKFHSEENILADDSNENWDRHSSASFFLSKNNCRSTESILTDESEYQYLFGNKEVFRSTESILTDAGDLKELPDDALDEIPMKQTVSRTRSLQEAGMKELVGISASKSRPETPFALSDFDNKKNESFFIPMGDGPVKPSPPDALIKKYQNRDAKKINSNNENHPVVAHKPPKPKVNMAISRVKTTQKRINKLLSEKNKDTKAFEVVFRKDLWEAPVKDPGLNAIPDLPQYNGGRVKLLSQNFERISAREEVSCDSGSSTPGTSSSCANSPKRKWKPSIGNQLARRIANGQLLPDKCSAVQEESGGIRRACSLSDLANPSPRSRSTFSVTSKPSTTKSHSNSRHSGPKSNMMRSSSVGVLNQSDSESDISQTTGGGQRSLVSLRVMRPTISSQNKMSATASNKALAARRRALSGAYSAIALNQGGNTEDSSSEENQPPAQVNSKPTPPPRPKSVSNLDRMGKRSGLGRSGSERDLNRGSGVKVQRSASGIVRTSNLDPSPYELPVKDISSAPLSEQLISTMAEQLQRAAESVVQLHSRLQSVNPEERDALLGGLSGALGEAQKALGLVLPKQQQ</sequence>
<dbReference type="Gene3D" id="2.130.10.10">
    <property type="entry name" value="YVTN repeat-like/Quinoprotein amine dehydrogenase"/>
    <property type="match status" value="2"/>
</dbReference>
<dbReference type="CDD" id="cd00200">
    <property type="entry name" value="WD40"/>
    <property type="match status" value="1"/>
</dbReference>
<dbReference type="PANTHER" id="PTHR45589">
    <property type="entry name" value="WD REPEAT DOMAIN 62, ISOFORM G"/>
    <property type="match status" value="1"/>
</dbReference>
<protein>
    <recommendedName>
        <fullName evidence="4">MABP1/WDR62 second WD40 domain-containing protein</fullName>
    </recommendedName>
</protein>
<feature type="compositionally biased region" description="Polar residues" evidence="3">
    <location>
        <begin position="1259"/>
        <end position="1283"/>
    </location>
</feature>
<dbReference type="InterPro" id="IPR015943">
    <property type="entry name" value="WD40/YVTN_repeat-like_dom_sf"/>
</dbReference>
<feature type="domain" description="MABP1/WDR62 second WD40" evidence="4">
    <location>
        <begin position="6"/>
        <end position="334"/>
    </location>
</feature>
<accession>A0A9P0H5K1</accession>
<dbReference type="PANTHER" id="PTHR45589:SF1">
    <property type="entry name" value="WD REPEAT DOMAIN 62, ISOFORM G"/>
    <property type="match status" value="1"/>
</dbReference>
<feature type="coiled-coil region" evidence="2">
    <location>
        <begin position="703"/>
        <end position="730"/>
    </location>
</feature>
<feature type="compositionally biased region" description="Acidic residues" evidence="3">
    <location>
        <begin position="551"/>
        <end position="561"/>
    </location>
</feature>
<dbReference type="OrthoDB" id="6154712at2759"/>
<reference evidence="5" key="1">
    <citation type="submission" date="2022-01" db="EMBL/GenBank/DDBJ databases">
        <authorList>
            <person name="King R."/>
        </authorList>
    </citation>
    <scope>NUCLEOTIDE SEQUENCE</scope>
</reference>
<dbReference type="PROSITE" id="PS50082">
    <property type="entry name" value="WD_REPEATS_2"/>
    <property type="match status" value="1"/>
</dbReference>
<feature type="compositionally biased region" description="Polar residues" evidence="3">
    <location>
        <begin position="1429"/>
        <end position="1441"/>
    </location>
</feature>
<feature type="repeat" description="WD" evidence="1">
    <location>
        <begin position="302"/>
        <end position="335"/>
    </location>
</feature>
<feature type="compositionally biased region" description="Polar residues" evidence="3">
    <location>
        <begin position="776"/>
        <end position="791"/>
    </location>
</feature>
<feature type="compositionally biased region" description="Polar residues" evidence="3">
    <location>
        <begin position="1291"/>
        <end position="1316"/>
    </location>
</feature>
<evidence type="ECO:0000259" key="4">
    <source>
        <dbReference type="Pfam" id="PF24782"/>
    </source>
</evidence>
<dbReference type="PROSITE" id="PS50294">
    <property type="entry name" value="WD_REPEATS_REGION"/>
    <property type="match status" value="1"/>
</dbReference>
<dbReference type="GO" id="GO:0072686">
    <property type="term" value="C:mitotic spindle"/>
    <property type="evidence" value="ECO:0007669"/>
    <property type="project" value="TreeGrafter"/>
</dbReference>
<evidence type="ECO:0000256" key="3">
    <source>
        <dbReference type="SAM" id="MobiDB-lite"/>
    </source>
</evidence>
<dbReference type="InterPro" id="IPR052779">
    <property type="entry name" value="WDR62"/>
</dbReference>
<feature type="region of interest" description="Disordered" evidence="3">
    <location>
        <begin position="1255"/>
        <end position="1326"/>
    </location>
</feature>
<organism evidence="5 6">
    <name type="scientific">Nezara viridula</name>
    <name type="common">Southern green stink bug</name>
    <name type="synonym">Cimex viridulus</name>
    <dbReference type="NCBI Taxonomy" id="85310"/>
    <lineage>
        <taxon>Eukaryota</taxon>
        <taxon>Metazoa</taxon>
        <taxon>Ecdysozoa</taxon>
        <taxon>Arthropoda</taxon>
        <taxon>Hexapoda</taxon>
        <taxon>Insecta</taxon>
        <taxon>Pterygota</taxon>
        <taxon>Neoptera</taxon>
        <taxon>Paraneoptera</taxon>
        <taxon>Hemiptera</taxon>
        <taxon>Heteroptera</taxon>
        <taxon>Panheteroptera</taxon>
        <taxon>Pentatomomorpha</taxon>
        <taxon>Pentatomoidea</taxon>
        <taxon>Pentatomidae</taxon>
        <taxon>Pentatominae</taxon>
        <taxon>Nezara</taxon>
    </lineage>
</organism>
<feature type="compositionally biased region" description="Basic and acidic residues" evidence="3">
    <location>
        <begin position="446"/>
        <end position="460"/>
    </location>
</feature>
<keyword evidence="6" id="KW-1185">Reference proteome</keyword>
<feature type="compositionally biased region" description="Low complexity" evidence="3">
    <location>
        <begin position="609"/>
        <end position="620"/>
    </location>
</feature>
<feature type="region of interest" description="Disordered" evidence="3">
    <location>
        <begin position="745"/>
        <end position="824"/>
    </location>
</feature>
<feature type="compositionally biased region" description="Polar residues" evidence="3">
    <location>
        <begin position="799"/>
        <end position="822"/>
    </location>
</feature>
<dbReference type="GO" id="GO:0007099">
    <property type="term" value="P:centriole replication"/>
    <property type="evidence" value="ECO:0007669"/>
    <property type="project" value="TreeGrafter"/>
</dbReference>
<evidence type="ECO:0000256" key="2">
    <source>
        <dbReference type="SAM" id="Coils"/>
    </source>
</evidence>
<evidence type="ECO:0000313" key="6">
    <source>
        <dbReference type="Proteomes" id="UP001152798"/>
    </source>
</evidence>
<dbReference type="SUPFAM" id="SSF50978">
    <property type="entry name" value="WD40 repeat-like"/>
    <property type="match status" value="1"/>
</dbReference>
<evidence type="ECO:0000256" key="1">
    <source>
        <dbReference type="PROSITE-ProRule" id="PRU00221"/>
    </source>
</evidence>
<feature type="compositionally biased region" description="Basic and acidic residues" evidence="3">
    <location>
        <begin position="562"/>
        <end position="578"/>
    </location>
</feature>
<feature type="region of interest" description="Disordered" evidence="3">
    <location>
        <begin position="545"/>
        <end position="581"/>
    </location>
</feature>
<feature type="region of interest" description="Disordered" evidence="3">
    <location>
        <begin position="609"/>
        <end position="641"/>
    </location>
</feature>
<keyword evidence="2" id="KW-0175">Coiled coil</keyword>
<feature type="compositionally biased region" description="Low complexity" evidence="3">
    <location>
        <begin position="1198"/>
        <end position="1211"/>
    </location>
</feature>
<dbReference type="InterPro" id="IPR036322">
    <property type="entry name" value="WD40_repeat_dom_sf"/>
</dbReference>
<dbReference type="Pfam" id="PF24782">
    <property type="entry name" value="WD40_MABP1-WDR62_2nd"/>
    <property type="match status" value="1"/>
</dbReference>
<feature type="region of interest" description="Disordered" evidence="3">
    <location>
        <begin position="446"/>
        <end position="468"/>
    </location>
</feature>
<dbReference type="InterPro" id="IPR056162">
    <property type="entry name" value="WD40_MABP1-WDR62_2nd"/>
</dbReference>
<feature type="region of interest" description="Disordered" evidence="3">
    <location>
        <begin position="1195"/>
        <end position="1222"/>
    </location>
</feature>
<evidence type="ECO:0000313" key="5">
    <source>
        <dbReference type="EMBL" id="CAH1395794.1"/>
    </source>
</evidence>
<feature type="compositionally biased region" description="Polar residues" evidence="3">
    <location>
        <begin position="1367"/>
        <end position="1388"/>
    </location>
</feature>
<dbReference type="InterPro" id="IPR001680">
    <property type="entry name" value="WD40_rpt"/>
</dbReference>
<dbReference type="SMART" id="SM00320">
    <property type="entry name" value="WD40"/>
    <property type="match status" value="6"/>
</dbReference>
<name>A0A9P0H5K1_NEZVI</name>
<dbReference type="EMBL" id="OV725079">
    <property type="protein sequence ID" value="CAH1395794.1"/>
    <property type="molecule type" value="Genomic_DNA"/>
</dbReference>
<keyword evidence="1" id="KW-0853">WD repeat</keyword>
<gene>
    <name evidence="5" type="ORF">NEZAVI_LOCUS6001</name>
</gene>
<dbReference type="Proteomes" id="UP001152798">
    <property type="component" value="Chromosome 3"/>
</dbReference>
<feature type="region of interest" description="Disordered" evidence="3">
    <location>
        <begin position="1366"/>
        <end position="1441"/>
    </location>
</feature>
<proteinExistence type="predicted"/>